<keyword evidence="3" id="KW-1185">Reference proteome</keyword>
<dbReference type="EMBL" id="JAHQIW010007199">
    <property type="protein sequence ID" value="KAJ1372892.1"/>
    <property type="molecule type" value="Genomic_DNA"/>
</dbReference>
<proteinExistence type="predicted"/>
<gene>
    <name evidence="2" type="ORF">KIN20_035185</name>
</gene>
<evidence type="ECO:0000313" key="2">
    <source>
        <dbReference type="EMBL" id="KAJ1372892.1"/>
    </source>
</evidence>
<feature type="region of interest" description="Disordered" evidence="1">
    <location>
        <begin position="1"/>
        <end position="42"/>
    </location>
</feature>
<dbReference type="Proteomes" id="UP001196413">
    <property type="component" value="Unassembled WGS sequence"/>
</dbReference>
<accession>A0AAD5WJR2</accession>
<comment type="caution">
    <text evidence="2">The sequence shown here is derived from an EMBL/GenBank/DDBJ whole genome shotgun (WGS) entry which is preliminary data.</text>
</comment>
<evidence type="ECO:0000256" key="1">
    <source>
        <dbReference type="SAM" id="MobiDB-lite"/>
    </source>
</evidence>
<organism evidence="2 3">
    <name type="scientific">Parelaphostrongylus tenuis</name>
    <name type="common">Meningeal worm</name>
    <dbReference type="NCBI Taxonomy" id="148309"/>
    <lineage>
        <taxon>Eukaryota</taxon>
        <taxon>Metazoa</taxon>
        <taxon>Ecdysozoa</taxon>
        <taxon>Nematoda</taxon>
        <taxon>Chromadorea</taxon>
        <taxon>Rhabditida</taxon>
        <taxon>Rhabditina</taxon>
        <taxon>Rhabditomorpha</taxon>
        <taxon>Strongyloidea</taxon>
        <taxon>Metastrongylidae</taxon>
        <taxon>Parelaphostrongylus</taxon>
    </lineage>
</organism>
<sequence length="65" mass="7338">MEPHNDTVPQAKSRHEPVIPVDQQLEEGDSRKKNEEEATPPHKCIRYLTDTCGNGNPEEIAETAR</sequence>
<name>A0AAD5WJR2_PARTN</name>
<evidence type="ECO:0000313" key="3">
    <source>
        <dbReference type="Proteomes" id="UP001196413"/>
    </source>
</evidence>
<feature type="compositionally biased region" description="Basic and acidic residues" evidence="1">
    <location>
        <begin position="28"/>
        <end position="40"/>
    </location>
</feature>
<protein>
    <submittedName>
        <fullName evidence="2">Uncharacterized protein</fullName>
    </submittedName>
</protein>
<dbReference type="AlphaFoldDB" id="A0AAD5WJR2"/>
<reference evidence="2" key="1">
    <citation type="submission" date="2021-06" db="EMBL/GenBank/DDBJ databases">
        <title>Parelaphostrongylus tenuis whole genome reference sequence.</title>
        <authorList>
            <person name="Garwood T.J."/>
            <person name="Larsen P.A."/>
            <person name="Fountain-Jones N.M."/>
            <person name="Garbe J.R."/>
            <person name="Macchietto M.G."/>
            <person name="Kania S.A."/>
            <person name="Gerhold R.W."/>
            <person name="Richards J.E."/>
            <person name="Wolf T.M."/>
        </authorList>
    </citation>
    <scope>NUCLEOTIDE SEQUENCE</scope>
    <source>
        <strain evidence="2">MNPRO001-30</strain>
        <tissue evidence="2">Meninges</tissue>
    </source>
</reference>